<evidence type="ECO:0000256" key="1">
    <source>
        <dbReference type="SAM" id="MobiDB-lite"/>
    </source>
</evidence>
<dbReference type="Proteomes" id="UP001054837">
    <property type="component" value="Unassembled WGS sequence"/>
</dbReference>
<feature type="region of interest" description="Disordered" evidence="1">
    <location>
        <begin position="1"/>
        <end position="36"/>
    </location>
</feature>
<proteinExistence type="predicted"/>
<organism evidence="2 3">
    <name type="scientific">Caerostris darwini</name>
    <dbReference type="NCBI Taxonomy" id="1538125"/>
    <lineage>
        <taxon>Eukaryota</taxon>
        <taxon>Metazoa</taxon>
        <taxon>Ecdysozoa</taxon>
        <taxon>Arthropoda</taxon>
        <taxon>Chelicerata</taxon>
        <taxon>Arachnida</taxon>
        <taxon>Araneae</taxon>
        <taxon>Araneomorphae</taxon>
        <taxon>Entelegynae</taxon>
        <taxon>Araneoidea</taxon>
        <taxon>Araneidae</taxon>
        <taxon>Caerostris</taxon>
    </lineage>
</organism>
<evidence type="ECO:0000313" key="3">
    <source>
        <dbReference type="Proteomes" id="UP001054837"/>
    </source>
</evidence>
<comment type="caution">
    <text evidence="2">The sequence shown here is derived from an EMBL/GenBank/DDBJ whole genome shotgun (WGS) entry which is preliminary data.</text>
</comment>
<reference evidence="2 3" key="1">
    <citation type="submission" date="2021-06" db="EMBL/GenBank/DDBJ databases">
        <title>Caerostris darwini draft genome.</title>
        <authorList>
            <person name="Kono N."/>
            <person name="Arakawa K."/>
        </authorList>
    </citation>
    <scope>NUCLEOTIDE SEQUENCE [LARGE SCALE GENOMIC DNA]</scope>
</reference>
<gene>
    <name evidence="2" type="ORF">CDAR_671</name>
</gene>
<accession>A0AAV4UCA1</accession>
<sequence>MAPIGGTAAETRLRAATGNQPSIGATLLGDSERGRGVAVPEIRPRKICLRGPSRDDKSKGPPSLQRDLIAKCWGAPAMRARYRLSPKPSGEVKTGYR</sequence>
<dbReference type="EMBL" id="BPLQ01011078">
    <property type="protein sequence ID" value="GIY55428.1"/>
    <property type="molecule type" value="Genomic_DNA"/>
</dbReference>
<keyword evidence="3" id="KW-1185">Reference proteome</keyword>
<evidence type="ECO:0000313" key="2">
    <source>
        <dbReference type="EMBL" id="GIY55428.1"/>
    </source>
</evidence>
<dbReference type="AlphaFoldDB" id="A0AAV4UCA1"/>
<name>A0AAV4UCA1_9ARAC</name>
<protein>
    <submittedName>
        <fullName evidence="2">Uncharacterized protein</fullName>
    </submittedName>
</protein>